<dbReference type="AlphaFoldDB" id="A0A139H9I1"/>
<organism evidence="2 3">
    <name type="scientific">Pseudocercospora eumusae</name>
    <dbReference type="NCBI Taxonomy" id="321146"/>
    <lineage>
        <taxon>Eukaryota</taxon>
        <taxon>Fungi</taxon>
        <taxon>Dikarya</taxon>
        <taxon>Ascomycota</taxon>
        <taxon>Pezizomycotina</taxon>
        <taxon>Dothideomycetes</taxon>
        <taxon>Dothideomycetidae</taxon>
        <taxon>Mycosphaerellales</taxon>
        <taxon>Mycosphaerellaceae</taxon>
        <taxon>Pseudocercospora</taxon>
    </lineage>
</organism>
<evidence type="ECO:0000313" key="3">
    <source>
        <dbReference type="Proteomes" id="UP000070133"/>
    </source>
</evidence>
<proteinExistence type="predicted"/>
<name>A0A139H9I1_9PEZI</name>
<evidence type="ECO:0000313" key="2">
    <source>
        <dbReference type="EMBL" id="KXS99089.1"/>
    </source>
</evidence>
<accession>A0A139H9I1</accession>
<dbReference type="EMBL" id="LFZN01000099">
    <property type="protein sequence ID" value="KXS99089.1"/>
    <property type="molecule type" value="Genomic_DNA"/>
</dbReference>
<evidence type="ECO:0000256" key="1">
    <source>
        <dbReference type="SAM" id="MobiDB-lite"/>
    </source>
</evidence>
<feature type="region of interest" description="Disordered" evidence="1">
    <location>
        <begin position="72"/>
        <end position="142"/>
    </location>
</feature>
<keyword evidence="3" id="KW-1185">Reference proteome</keyword>
<sequence length="170" mass="18271">MLCIFYHGWPERFGLGFETFEHTNNSSLTPTIAHAHGGHLCKLLSDSPATAPLTAPLTASTATFDGTRVRSAATPPKLTFPAKSKFATSPPRPTNSDTLTITRQTNLIRHDNPPTPTSQNLRNSHSTTSTDSSEGQGRAGVQAARCTGNMVVMARCETRYQRAASEGMKA</sequence>
<feature type="compositionally biased region" description="Polar residues" evidence="1">
    <location>
        <begin position="117"/>
        <end position="135"/>
    </location>
</feature>
<protein>
    <submittedName>
        <fullName evidence="2">Uncharacterized protein</fullName>
    </submittedName>
</protein>
<feature type="compositionally biased region" description="Polar residues" evidence="1">
    <location>
        <begin position="94"/>
        <end position="107"/>
    </location>
</feature>
<reference evidence="2 3" key="1">
    <citation type="submission" date="2015-07" db="EMBL/GenBank/DDBJ databases">
        <title>Comparative genomics of the Sigatoka disease complex on banana suggests a link between parallel evolutionary changes in Pseudocercospora fijiensis and Pseudocercospora eumusae and increased virulence on the banana host.</title>
        <authorList>
            <person name="Chang T.-C."/>
            <person name="Salvucci A."/>
            <person name="Crous P.W."/>
            <person name="Stergiopoulos I."/>
        </authorList>
    </citation>
    <scope>NUCLEOTIDE SEQUENCE [LARGE SCALE GENOMIC DNA]</scope>
    <source>
        <strain evidence="2 3">CBS 114824</strain>
    </source>
</reference>
<dbReference type="OrthoDB" id="10674794at2759"/>
<comment type="caution">
    <text evidence="2">The sequence shown here is derived from an EMBL/GenBank/DDBJ whole genome shotgun (WGS) entry which is preliminary data.</text>
</comment>
<gene>
    <name evidence="2" type="ORF">AC578_3526</name>
</gene>
<dbReference type="Proteomes" id="UP000070133">
    <property type="component" value="Unassembled WGS sequence"/>
</dbReference>